<evidence type="ECO:0000313" key="3">
    <source>
        <dbReference type="EMBL" id="GAX78682.1"/>
    </source>
</evidence>
<proteinExistence type="predicted"/>
<accession>A0A250X715</accession>
<dbReference type="SUPFAM" id="SSF55811">
    <property type="entry name" value="Nudix"/>
    <property type="match status" value="1"/>
</dbReference>
<dbReference type="PROSITE" id="PS00893">
    <property type="entry name" value="NUDIX_BOX"/>
    <property type="match status" value="1"/>
</dbReference>
<dbReference type="GO" id="GO:0016787">
    <property type="term" value="F:hydrolase activity"/>
    <property type="evidence" value="ECO:0007669"/>
    <property type="project" value="UniProtKB-KW"/>
</dbReference>
<dbReference type="PANTHER" id="PTHR43736">
    <property type="entry name" value="ADP-RIBOSE PYROPHOSPHATASE"/>
    <property type="match status" value="1"/>
</dbReference>
<reference evidence="3 4" key="1">
    <citation type="submission" date="2017-08" db="EMBL/GenBank/DDBJ databases">
        <title>Acidophilic green algal genome provides insights into adaptation to an acidic environment.</title>
        <authorList>
            <person name="Hirooka S."/>
            <person name="Hirose Y."/>
            <person name="Kanesaki Y."/>
            <person name="Higuchi S."/>
            <person name="Fujiwara T."/>
            <person name="Onuma R."/>
            <person name="Era A."/>
            <person name="Ohbayashi R."/>
            <person name="Uzuka A."/>
            <person name="Nozaki H."/>
            <person name="Yoshikawa H."/>
            <person name="Miyagishima S.Y."/>
        </authorList>
    </citation>
    <scope>NUCLEOTIDE SEQUENCE [LARGE SCALE GENOMIC DNA]</scope>
    <source>
        <strain evidence="3 4">NIES-2499</strain>
    </source>
</reference>
<evidence type="ECO:0000259" key="2">
    <source>
        <dbReference type="PROSITE" id="PS51462"/>
    </source>
</evidence>
<keyword evidence="1" id="KW-0378">Hydrolase</keyword>
<protein>
    <recommendedName>
        <fullName evidence="2">Nudix hydrolase domain-containing protein</fullName>
    </recommendedName>
</protein>
<gene>
    <name evidence="3" type="ORF">CEUSTIGMA_g6120.t1</name>
</gene>
<dbReference type="PANTHER" id="PTHR43736:SF1">
    <property type="entry name" value="DIHYDRONEOPTERIN TRIPHOSPHATE DIPHOSPHATASE"/>
    <property type="match status" value="1"/>
</dbReference>
<dbReference type="AlphaFoldDB" id="A0A250X715"/>
<dbReference type="InterPro" id="IPR015797">
    <property type="entry name" value="NUDIX_hydrolase-like_dom_sf"/>
</dbReference>
<dbReference type="InterPro" id="IPR000086">
    <property type="entry name" value="NUDIX_hydrolase_dom"/>
</dbReference>
<comment type="caution">
    <text evidence="3">The sequence shown here is derived from an EMBL/GenBank/DDBJ whole genome shotgun (WGS) entry which is preliminary data.</text>
</comment>
<dbReference type="PROSITE" id="PS51462">
    <property type="entry name" value="NUDIX"/>
    <property type="match status" value="1"/>
</dbReference>
<dbReference type="Gene3D" id="3.90.79.10">
    <property type="entry name" value="Nucleoside Triphosphate Pyrophosphohydrolase"/>
    <property type="match status" value="1"/>
</dbReference>
<evidence type="ECO:0000256" key="1">
    <source>
        <dbReference type="ARBA" id="ARBA00022801"/>
    </source>
</evidence>
<dbReference type="Proteomes" id="UP000232323">
    <property type="component" value="Unassembled WGS sequence"/>
</dbReference>
<sequence>MAEKVGAGFLFCCDGQALLLKRNSKHNDKTWGLPGGNCDPGEDALSCAVREASEELGHLPSQYQVIGQMTTRRGKRSQKVYSVFLSTIPLETKDSYVPQLNKEHTEWSWFPINSIKSMAEASVAREEEQLHPVVTALFLGESQHMLKEVCA</sequence>
<evidence type="ECO:0000313" key="4">
    <source>
        <dbReference type="Proteomes" id="UP000232323"/>
    </source>
</evidence>
<feature type="domain" description="Nudix hydrolase" evidence="2">
    <location>
        <begin position="1"/>
        <end position="132"/>
    </location>
</feature>
<organism evidence="3 4">
    <name type="scientific">Chlamydomonas eustigma</name>
    <dbReference type="NCBI Taxonomy" id="1157962"/>
    <lineage>
        <taxon>Eukaryota</taxon>
        <taxon>Viridiplantae</taxon>
        <taxon>Chlorophyta</taxon>
        <taxon>core chlorophytes</taxon>
        <taxon>Chlorophyceae</taxon>
        <taxon>CS clade</taxon>
        <taxon>Chlamydomonadales</taxon>
        <taxon>Chlamydomonadaceae</taxon>
        <taxon>Chlamydomonas</taxon>
    </lineage>
</organism>
<dbReference type="Pfam" id="PF00293">
    <property type="entry name" value="NUDIX"/>
    <property type="match status" value="1"/>
</dbReference>
<name>A0A250X715_9CHLO</name>
<dbReference type="InterPro" id="IPR020084">
    <property type="entry name" value="NUDIX_hydrolase_CS"/>
</dbReference>
<dbReference type="OrthoDB" id="276276at2759"/>
<keyword evidence="4" id="KW-1185">Reference proteome</keyword>
<dbReference type="CDD" id="cd02883">
    <property type="entry name" value="NUDIX_Hydrolase"/>
    <property type="match status" value="1"/>
</dbReference>
<dbReference type="EMBL" id="BEGY01000034">
    <property type="protein sequence ID" value="GAX78682.1"/>
    <property type="molecule type" value="Genomic_DNA"/>
</dbReference>